<accession>A0A452RU12</accession>
<dbReference type="FunFam" id="1.20.1250.20:FF:000028">
    <property type="entry name" value="Sugar phosphate exchanger 3 isoform 1"/>
    <property type="match status" value="1"/>
</dbReference>
<dbReference type="SUPFAM" id="SSF103473">
    <property type="entry name" value="MFS general substrate transporter"/>
    <property type="match status" value="1"/>
</dbReference>
<feature type="transmembrane region" description="Helical" evidence="11">
    <location>
        <begin position="201"/>
        <end position="222"/>
    </location>
</feature>
<protein>
    <submittedName>
        <fullName evidence="13">Solute carrier family 37 member 2</fullName>
    </submittedName>
</protein>
<dbReference type="PANTHER" id="PTHR43184">
    <property type="entry name" value="MAJOR FACILITATOR SUPERFAMILY TRANSPORTER 16, ISOFORM B"/>
    <property type="match status" value="1"/>
</dbReference>
<feature type="domain" description="Major facilitator superfamily (MFS) profile" evidence="12">
    <location>
        <begin position="20"/>
        <end position="460"/>
    </location>
</feature>
<dbReference type="Proteomes" id="UP000291022">
    <property type="component" value="Unassembled WGS sequence"/>
</dbReference>
<organism evidence="13 14">
    <name type="scientific">Ursus americanus</name>
    <name type="common">American black bear</name>
    <name type="synonym">Euarctos americanus</name>
    <dbReference type="NCBI Taxonomy" id="9643"/>
    <lineage>
        <taxon>Eukaryota</taxon>
        <taxon>Metazoa</taxon>
        <taxon>Chordata</taxon>
        <taxon>Craniata</taxon>
        <taxon>Vertebrata</taxon>
        <taxon>Euteleostomi</taxon>
        <taxon>Mammalia</taxon>
        <taxon>Eutheria</taxon>
        <taxon>Laurasiatheria</taxon>
        <taxon>Carnivora</taxon>
        <taxon>Caniformia</taxon>
        <taxon>Ursidae</taxon>
        <taxon>Ursus</taxon>
    </lineage>
</organism>
<feature type="transmembrane region" description="Helical" evidence="11">
    <location>
        <begin position="78"/>
        <end position="101"/>
    </location>
</feature>
<keyword evidence="7 11" id="KW-0472">Membrane</keyword>
<feature type="region of interest" description="Disordered" evidence="10">
    <location>
        <begin position="539"/>
        <end position="559"/>
    </location>
</feature>
<evidence type="ECO:0000256" key="9">
    <source>
        <dbReference type="ARBA" id="ARBA00034251"/>
    </source>
</evidence>
<evidence type="ECO:0000256" key="8">
    <source>
        <dbReference type="ARBA" id="ARBA00024304"/>
    </source>
</evidence>
<keyword evidence="4" id="KW-0762">Sugar transport</keyword>
<dbReference type="GO" id="GO:0035435">
    <property type="term" value="P:phosphate ion transmembrane transport"/>
    <property type="evidence" value="ECO:0007669"/>
    <property type="project" value="Ensembl"/>
</dbReference>
<evidence type="ECO:0000256" key="4">
    <source>
        <dbReference type="ARBA" id="ARBA00022597"/>
    </source>
</evidence>
<evidence type="ECO:0000313" key="14">
    <source>
        <dbReference type="Proteomes" id="UP000291022"/>
    </source>
</evidence>
<reference evidence="13" key="2">
    <citation type="submission" date="2025-08" db="UniProtKB">
        <authorList>
            <consortium name="Ensembl"/>
        </authorList>
    </citation>
    <scope>IDENTIFICATION</scope>
</reference>
<dbReference type="InterPro" id="IPR036259">
    <property type="entry name" value="MFS_trans_sf"/>
</dbReference>
<evidence type="ECO:0000259" key="12">
    <source>
        <dbReference type="PROSITE" id="PS50850"/>
    </source>
</evidence>
<feature type="transmembrane region" description="Helical" evidence="11">
    <location>
        <begin position="313"/>
        <end position="330"/>
    </location>
</feature>
<sequence length="559" mass="60874">RKASQTPASSCRFRGFILLLTFFIYTCYHMSRKPISVVKSRLHQNCSELVKPVNDSHSLNDTTWCDWAPFDKNNYKELLGAVDNAFLVAYAIGMFISGIFGERLPLRYYLSAGMLLSGLFTSLFGLGYFWNIHMLWYFVLIQICNGLVQTTGWPSVVTCVGNWFGKGKRGLIMGIWNSHTSVGNILGSLIAGVWVNEQWGLSFVAPGAVTAAMGVITFLFLIEYPEDVDCTAPQHHTSVSPPALLSHSWGSPWPRISCVPFHHTLCRALQGVVEFSLCLLFAKLVSYTFLYWLPLYIFNVAHFSAKQAGDLSTLFDVGGIMGGIMAGLISDYTNGRATTCCIMLILAAPMMFLYNYIGQNGITNSIVMLIICGALVNGPYALITTAVSADLGTHQSLKGNAKALSTVTAIIDGTGSIGAALGPLLAGLISPTGWNNVFYMLISADILACLVRVLGGTQMGIGAGERPVVQAGPLEVQSIGHEGLWDNENSCPTLRTTFFPWVNSRQMKLCAHDPPSWSPPPSVTRHWGLTMWSMLMSPSPPSVPPTPHSSSAGWCTKRS</sequence>
<name>A0A452RU12_URSAM</name>
<dbReference type="STRING" id="9643.ENSUAMP00000022906"/>
<evidence type="ECO:0000256" key="11">
    <source>
        <dbReference type="SAM" id="Phobius"/>
    </source>
</evidence>
<comment type="similarity">
    <text evidence="2">Belongs to the major facilitator superfamily. Organophosphate:Pi antiporter (OPA) (TC 2.A.1.4) family.</text>
</comment>
<keyword evidence="5 11" id="KW-0812">Transmembrane</keyword>
<dbReference type="GeneTree" id="ENSGT00940000158657"/>
<feature type="transmembrane region" description="Helical" evidence="11">
    <location>
        <begin position="12"/>
        <end position="31"/>
    </location>
</feature>
<dbReference type="InterPro" id="IPR011701">
    <property type="entry name" value="MFS"/>
</dbReference>
<keyword evidence="6 11" id="KW-1133">Transmembrane helix</keyword>
<evidence type="ECO:0000256" key="5">
    <source>
        <dbReference type="ARBA" id="ARBA00022692"/>
    </source>
</evidence>
<reference evidence="13" key="3">
    <citation type="submission" date="2025-09" db="UniProtKB">
        <authorList>
            <consortium name="Ensembl"/>
        </authorList>
    </citation>
    <scope>IDENTIFICATION</scope>
</reference>
<dbReference type="Pfam" id="PF07690">
    <property type="entry name" value="MFS_1"/>
    <property type="match status" value="1"/>
</dbReference>
<feature type="transmembrane region" description="Helical" evidence="11">
    <location>
        <begin position="176"/>
        <end position="195"/>
    </location>
</feature>
<dbReference type="Gene3D" id="1.20.1250.20">
    <property type="entry name" value="MFS general substrate transporter like domains"/>
    <property type="match status" value="2"/>
</dbReference>
<keyword evidence="3" id="KW-0813">Transport</keyword>
<evidence type="ECO:0000256" key="10">
    <source>
        <dbReference type="SAM" id="MobiDB-lite"/>
    </source>
</evidence>
<evidence type="ECO:0000256" key="6">
    <source>
        <dbReference type="ARBA" id="ARBA00022989"/>
    </source>
</evidence>
<evidence type="ECO:0000256" key="3">
    <source>
        <dbReference type="ARBA" id="ARBA00022448"/>
    </source>
</evidence>
<comment type="catalytic activity">
    <reaction evidence="9">
        <text>D-glucose 6-phosphate(in) + phosphate(out) = D-glucose 6-phosphate(out) + phosphate(in)</text>
        <dbReference type="Rhea" id="RHEA:71535"/>
        <dbReference type="ChEBI" id="CHEBI:43474"/>
        <dbReference type="ChEBI" id="CHEBI:61548"/>
    </reaction>
</comment>
<dbReference type="InterPro" id="IPR020846">
    <property type="entry name" value="MFS_dom"/>
</dbReference>
<dbReference type="Ensembl" id="ENSUAMT00000025587.1">
    <property type="protein sequence ID" value="ENSUAMP00000022906.1"/>
    <property type="gene ID" value="ENSUAMG00000017820.1"/>
</dbReference>
<dbReference type="GO" id="GO:0061513">
    <property type="term" value="F:glucose 6-phosphate:phosphate antiporter activity"/>
    <property type="evidence" value="ECO:0007669"/>
    <property type="project" value="Ensembl"/>
</dbReference>
<evidence type="ECO:0000256" key="2">
    <source>
        <dbReference type="ARBA" id="ARBA00009598"/>
    </source>
</evidence>
<dbReference type="PANTHER" id="PTHR43184:SF9">
    <property type="entry name" value="GLUCOSE-6-PHOSPHATE EXCHANGER SLC37A2"/>
    <property type="match status" value="1"/>
</dbReference>
<feature type="transmembrane region" description="Helical" evidence="11">
    <location>
        <begin position="108"/>
        <end position="130"/>
    </location>
</feature>
<comment type="function">
    <text evidence="8">Inorganic phosphate and glucose-6-phosphate antiporter. May transport cytoplasmic glucose-6-phosphate into the lumen of the endoplasmic reticulum and translocate inorganic phosphate into the opposite direction. Independent of a lumenal glucose-6-phosphatase. May not play a role in homeostatic regulation of blood glucose levels.</text>
</comment>
<feature type="transmembrane region" description="Helical" evidence="11">
    <location>
        <begin position="272"/>
        <end position="293"/>
    </location>
</feature>
<feature type="transmembrane region" description="Helical" evidence="11">
    <location>
        <begin position="337"/>
        <end position="356"/>
    </location>
</feature>
<gene>
    <name evidence="13" type="primary">SLC37A2</name>
</gene>
<reference evidence="14" key="1">
    <citation type="submission" date="2016-06" db="EMBL/GenBank/DDBJ databases">
        <title>De novo assembly and RNA-Seq shows season-dependent expression and editing in black bear kidneys.</title>
        <authorList>
            <person name="Korstanje R."/>
            <person name="Srivastava A."/>
            <person name="Sarsani V.K."/>
            <person name="Sheehan S.M."/>
            <person name="Seger R.L."/>
            <person name="Barter M.E."/>
            <person name="Lindqvist C."/>
            <person name="Brody L.C."/>
            <person name="Mullikin J.C."/>
        </authorList>
    </citation>
    <scope>NUCLEOTIDE SEQUENCE [LARGE SCALE GENOMIC DNA]</scope>
</reference>
<dbReference type="GO" id="GO:0005789">
    <property type="term" value="C:endoplasmic reticulum membrane"/>
    <property type="evidence" value="ECO:0007669"/>
    <property type="project" value="Ensembl"/>
</dbReference>
<keyword evidence="14" id="KW-1185">Reference proteome</keyword>
<proteinExistence type="inferred from homology"/>
<dbReference type="AlphaFoldDB" id="A0A452RU12"/>
<dbReference type="FunFam" id="1.20.1250.20:FF:000050">
    <property type="entry name" value="glucose-6-phosphate exchanger SLC37A2 isoform X1"/>
    <property type="match status" value="1"/>
</dbReference>
<evidence type="ECO:0000313" key="13">
    <source>
        <dbReference type="Ensembl" id="ENSUAMP00000022906.1"/>
    </source>
</evidence>
<comment type="subcellular location">
    <subcellularLocation>
        <location evidence="1">Endomembrane system</location>
        <topology evidence="1">Multi-pass membrane protein</topology>
    </subcellularLocation>
</comment>
<evidence type="ECO:0000256" key="7">
    <source>
        <dbReference type="ARBA" id="ARBA00023136"/>
    </source>
</evidence>
<dbReference type="InterPro" id="IPR044740">
    <property type="entry name" value="SLC37A1_2"/>
</dbReference>
<feature type="transmembrane region" description="Helical" evidence="11">
    <location>
        <begin position="403"/>
        <end position="425"/>
    </location>
</feature>
<dbReference type="PROSITE" id="PS50850">
    <property type="entry name" value="MFS"/>
    <property type="match status" value="1"/>
</dbReference>
<dbReference type="CDD" id="cd17344">
    <property type="entry name" value="MFS_SLC37A1_2"/>
    <property type="match status" value="1"/>
</dbReference>
<feature type="transmembrane region" description="Helical" evidence="11">
    <location>
        <begin position="437"/>
        <end position="455"/>
    </location>
</feature>
<feature type="transmembrane region" description="Helical" evidence="11">
    <location>
        <begin position="362"/>
        <end position="383"/>
    </location>
</feature>
<evidence type="ECO:0000256" key="1">
    <source>
        <dbReference type="ARBA" id="ARBA00004127"/>
    </source>
</evidence>